<gene>
    <name evidence="1" type="ORF">B4110_1604</name>
</gene>
<dbReference type="Proteomes" id="UP000075324">
    <property type="component" value="Unassembled WGS sequence"/>
</dbReference>
<accession>A0A150ML10</accession>
<organism evidence="1 2">
    <name type="scientific">Parageobacillus toebii</name>
    <dbReference type="NCBI Taxonomy" id="153151"/>
    <lineage>
        <taxon>Bacteria</taxon>
        <taxon>Bacillati</taxon>
        <taxon>Bacillota</taxon>
        <taxon>Bacilli</taxon>
        <taxon>Bacillales</taxon>
        <taxon>Anoxybacillaceae</taxon>
        <taxon>Parageobacillus</taxon>
    </lineage>
</organism>
<reference evidence="1 2" key="1">
    <citation type="submission" date="2016-01" db="EMBL/GenBank/DDBJ databases">
        <title>Draft Genome Sequences of Seven Thermophilic Sporeformers Isolated from Foods.</title>
        <authorList>
            <person name="Berendsen E.M."/>
            <person name="Wells-Bennik M.H."/>
            <person name="Krawcyk A.O."/>
            <person name="De Jong A."/>
            <person name="Holsappel S."/>
            <person name="Eijlander R.T."/>
            <person name="Kuipers O.P."/>
        </authorList>
    </citation>
    <scope>NUCLEOTIDE SEQUENCE [LARGE SCALE GENOMIC DNA]</scope>
    <source>
        <strain evidence="1 2">B4110</strain>
    </source>
</reference>
<evidence type="ECO:0000313" key="1">
    <source>
        <dbReference type="EMBL" id="KYD25190.1"/>
    </source>
</evidence>
<sequence length="40" mass="4740">MDLLRDELLENGEFWLKILDFDLLTNSQNSKIQHFSVSET</sequence>
<protein>
    <submittedName>
        <fullName evidence="1">Uncharacterized protein</fullName>
    </submittedName>
</protein>
<proteinExistence type="predicted"/>
<dbReference type="PATRIC" id="fig|153151.4.peg.1103"/>
<evidence type="ECO:0000313" key="2">
    <source>
        <dbReference type="Proteomes" id="UP000075324"/>
    </source>
</evidence>
<dbReference type="AlphaFoldDB" id="A0A150ML10"/>
<comment type="caution">
    <text evidence="1">The sequence shown here is derived from an EMBL/GenBank/DDBJ whole genome shotgun (WGS) entry which is preliminary data.</text>
</comment>
<dbReference type="EMBL" id="LQYW01000143">
    <property type="protein sequence ID" value="KYD25190.1"/>
    <property type="molecule type" value="Genomic_DNA"/>
</dbReference>
<name>A0A150ML10_9BACL</name>